<proteinExistence type="predicted"/>
<dbReference type="Proteomes" id="UP000270547">
    <property type="component" value="Segment"/>
</dbReference>
<organism evidence="1">
    <name type="scientific">Cedratvirus Zaza IHUMI</name>
    <dbReference type="NCBI Taxonomy" id="2126979"/>
    <lineage>
        <taxon>Viruses</taxon>
        <taxon>Pithoviruses</taxon>
    </lineage>
</organism>
<accession>A0A2R8FDZ5</accession>
<reference evidence="1" key="1">
    <citation type="submission" date="2018-03" db="EMBL/GenBank/DDBJ databases">
        <authorList>
            <consortium name="Urmite Genomes"/>
        </authorList>
    </citation>
    <scope>NUCLEOTIDE SEQUENCE [LARGE SCALE GENOMIC DNA]</scope>
    <source>
        <strain evidence="1">IHUMI-S29</strain>
    </source>
</reference>
<evidence type="ECO:0000313" key="1">
    <source>
        <dbReference type="EMBL" id="SPN79227.1"/>
    </source>
</evidence>
<protein>
    <submittedName>
        <fullName evidence="1">Uncharacterized protein</fullName>
    </submittedName>
</protein>
<name>A0A2R8FDZ5_9VIRU</name>
<sequence length="77" mass="8813">MSFKVTSEKVMSVEELIYIHEGGECGRIAHSINFYKGIVSEADGSEPWDDDVKAHYTRKIDRLRNKFKALGCKFSEN</sequence>
<dbReference type="EMBL" id="LT994652">
    <property type="protein sequence ID" value="SPN79227.1"/>
    <property type="molecule type" value="Genomic_DNA"/>
</dbReference>
<gene>
    <name evidence="1" type="ORF">ZAZAV_227</name>
</gene>